<evidence type="ECO:0000313" key="3">
    <source>
        <dbReference type="EMBL" id="CAG4999913.1"/>
    </source>
</evidence>
<dbReference type="SUPFAM" id="SSF52172">
    <property type="entry name" value="CheY-like"/>
    <property type="match status" value="1"/>
</dbReference>
<protein>
    <submittedName>
        <fullName evidence="3">Response regulator rcp1</fullName>
    </submittedName>
</protein>
<proteinExistence type="predicted"/>
<dbReference type="AlphaFoldDB" id="A0A916N5U2"/>
<dbReference type="Proteomes" id="UP000680038">
    <property type="component" value="Unassembled WGS sequence"/>
</dbReference>
<reference evidence="3" key="1">
    <citation type="submission" date="2021-04" db="EMBL/GenBank/DDBJ databases">
        <authorList>
            <person name="Rodrigo-Torres L."/>
            <person name="Arahal R. D."/>
            <person name="Lucena T."/>
        </authorList>
    </citation>
    <scope>NUCLEOTIDE SEQUENCE</scope>
    <source>
        <strain evidence="3">CECT 9275</strain>
    </source>
</reference>
<dbReference type="EMBL" id="CAJRAF010000002">
    <property type="protein sequence ID" value="CAG4999913.1"/>
    <property type="molecule type" value="Genomic_DNA"/>
</dbReference>
<dbReference type="InterPro" id="IPR001789">
    <property type="entry name" value="Sig_transdc_resp-reg_receiver"/>
</dbReference>
<accession>A0A916N5U2</accession>
<dbReference type="GO" id="GO:0000160">
    <property type="term" value="P:phosphorelay signal transduction system"/>
    <property type="evidence" value="ECO:0007669"/>
    <property type="project" value="InterPro"/>
</dbReference>
<keyword evidence="1" id="KW-0597">Phosphoprotein</keyword>
<dbReference type="InterPro" id="IPR052893">
    <property type="entry name" value="TCS_response_regulator"/>
</dbReference>
<comment type="caution">
    <text evidence="3">The sequence shown here is derived from an EMBL/GenBank/DDBJ whole genome shotgun (WGS) entry which is preliminary data.</text>
</comment>
<feature type="modified residue" description="4-aspartylphosphate" evidence="1">
    <location>
        <position position="60"/>
    </location>
</feature>
<keyword evidence="4" id="KW-1185">Reference proteome</keyword>
<sequence>MPDSKTIYIIDDDPEDRMLLRLAIEDVTKNVKVVELEDGLELIRLIQQKKVLRINLILLDMNMPKSNGLETIRLLRAHSKHAGIPTVMLSTSSNPVHIAWAYDAGVDHFFTKPTTYEDLEIIVKQIATEYLA</sequence>
<dbReference type="RefSeq" id="WP_215238986.1">
    <property type="nucleotide sequence ID" value="NZ_CAJRAF010000002.1"/>
</dbReference>
<evidence type="ECO:0000256" key="1">
    <source>
        <dbReference type="PROSITE-ProRule" id="PRU00169"/>
    </source>
</evidence>
<evidence type="ECO:0000313" key="4">
    <source>
        <dbReference type="Proteomes" id="UP000680038"/>
    </source>
</evidence>
<dbReference type="Pfam" id="PF00072">
    <property type="entry name" value="Response_reg"/>
    <property type="match status" value="1"/>
</dbReference>
<dbReference type="Gene3D" id="3.40.50.2300">
    <property type="match status" value="1"/>
</dbReference>
<dbReference type="SMART" id="SM00448">
    <property type="entry name" value="REC"/>
    <property type="match status" value="1"/>
</dbReference>
<name>A0A916N5U2_9BACT</name>
<gene>
    <name evidence="3" type="primary">rcp1_2</name>
    <name evidence="3" type="ORF">DYBT9275_02342</name>
</gene>
<evidence type="ECO:0000259" key="2">
    <source>
        <dbReference type="PROSITE" id="PS50110"/>
    </source>
</evidence>
<dbReference type="PROSITE" id="PS50110">
    <property type="entry name" value="RESPONSE_REGULATORY"/>
    <property type="match status" value="1"/>
</dbReference>
<organism evidence="3 4">
    <name type="scientific">Dyadobacter helix</name>
    <dbReference type="NCBI Taxonomy" id="2822344"/>
    <lineage>
        <taxon>Bacteria</taxon>
        <taxon>Pseudomonadati</taxon>
        <taxon>Bacteroidota</taxon>
        <taxon>Cytophagia</taxon>
        <taxon>Cytophagales</taxon>
        <taxon>Spirosomataceae</taxon>
        <taxon>Dyadobacter</taxon>
    </lineage>
</organism>
<feature type="domain" description="Response regulatory" evidence="2">
    <location>
        <begin position="6"/>
        <end position="127"/>
    </location>
</feature>
<dbReference type="PANTHER" id="PTHR44520">
    <property type="entry name" value="RESPONSE REGULATOR RCP1-RELATED"/>
    <property type="match status" value="1"/>
</dbReference>
<dbReference type="InterPro" id="IPR011006">
    <property type="entry name" value="CheY-like_superfamily"/>
</dbReference>